<gene>
    <name evidence="3" type="primary">aroK_37</name>
    <name evidence="3" type="ORF">SDC9_174473</name>
</gene>
<dbReference type="AlphaFoldDB" id="A0A645GLF2"/>
<name>A0A645GLF2_9ZZZZ</name>
<comment type="caution">
    <text evidence="3">The sequence shown here is derived from an EMBL/GenBank/DDBJ whole genome shotgun (WGS) entry which is preliminary data.</text>
</comment>
<evidence type="ECO:0000313" key="3">
    <source>
        <dbReference type="EMBL" id="MPN27046.1"/>
    </source>
</evidence>
<dbReference type="GO" id="GO:0008652">
    <property type="term" value="P:amino acid biosynthetic process"/>
    <property type="evidence" value="ECO:0007669"/>
    <property type="project" value="UniProtKB-KW"/>
</dbReference>
<evidence type="ECO:0000256" key="2">
    <source>
        <dbReference type="ARBA" id="ARBA00023141"/>
    </source>
</evidence>
<organism evidence="3">
    <name type="scientific">bioreactor metagenome</name>
    <dbReference type="NCBI Taxonomy" id="1076179"/>
    <lineage>
        <taxon>unclassified sequences</taxon>
        <taxon>metagenomes</taxon>
        <taxon>ecological metagenomes</taxon>
    </lineage>
</organism>
<dbReference type="GO" id="GO:0004765">
    <property type="term" value="F:shikimate kinase activity"/>
    <property type="evidence" value="ECO:0007669"/>
    <property type="project" value="UniProtKB-EC"/>
</dbReference>
<proteinExistence type="predicted"/>
<dbReference type="Pfam" id="PF01202">
    <property type="entry name" value="SKI"/>
    <property type="match status" value="1"/>
</dbReference>
<dbReference type="PANTHER" id="PTHR21087">
    <property type="entry name" value="SHIKIMATE KINASE"/>
    <property type="match status" value="1"/>
</dbReference>
<dbReference type="GO" id="GO:0005829">
    <property type="term" value="C:cytosol"/>
    <property type="evidence" value="ECO:0007669"/>
    <property type="project" value="TreeGrafter"/>
</dbReference>
<keyword evidence="3" id="KW-0418">Kinase</keyword>
<keyword evidence="2" id="KW-0057">Aromatic amino acid biosynthesis</keyword>
<keyword evidence="1" id="KW-0028">Amino-acid biosynthesis</keyword>
<keyword evidence="3" id="KW-0808">Transferase</keyword>
<dbReference type="PANTHER" id="PTHR21087:SF16">
    <property type="entry name" value="SHIKIMATE KINASE 1, CHLOROPLASTIC"/>
    <property type="match status" value="1"/>
</dbReference>
<dbReference type="InterPro" id="IPR031322">
    <property type="entry name" value="Shikimate/glucono_kinase"/>
</dbReference>
<dbReference type="PRINTS" id="PR01100">
    <property type="entry name" value="SHIKIMTKNASE"/>
</dbReference>
<sequence length="143" mass="16297">MNMNFIDTDLLIQHQAGEKLQNIINSKGLKYFLEIENNILKSLHLTNTVIATGGSAVYSQAGMKNLKQNGIIIFIDTPLEELKRRVTNMKSRGIACDPGMSYDELYQQRINLYRQICDITVSGKDNILENTVYEIIEKLTIKE</sequence>
<dbReference type="EMBL" id="VSSQ01076798">
    <property type="protein sequence ID" value="MPN27046.1"/>
    <property type="molecule type" value="Genomic_DNA"/>
</dbReference>
<evidence type="ECO:0000256" key="1">
    <source>
        <dbReference type="ARBA" id="ARBA00022605"/>
    </source>
</evidence>
<dbReference type="GO" id="GO:0009073">
    <property type="term" value="P:aromatic amino acid family biosynthetic process"/>
    <property type="evidence" value="ECO:0007669"/>
    <property type="project" value="UniProtKB-KW"/>
</dbReference>
<protein>
    <submittedName>
        <fullName evidence="3">Shikimate kinase</fullName>
        <ecNumber evidence="3">2.7.1.71</ecNumber>
    </submittedName>
</protein>
<dbReference type="SUPFAM" id="SSF52540">
    <property type="entry name" value="P-loop containing nucleoside triphosphate hydrolases"/>
    <property type="match status" value="1"/>
</dbReference>
<accession>A0A645GLF2</accession>
<dbReference type="InterPro" id="IPR027417">
    <property type="entry name" value="P-loop_NTPase"/>
</dbReference>
<dbReference type="Gene3D" id="3.40.50.300">
    <property type="entry name" value="P-loop containing nucleotide triphosphate hydrolases"/>
    <property type="match status" value="1"/>
</dbReference>
<reference evidence="3" key="1">
    <citation type="submission" date="2019-08" db="EMBL/GenBank/DDBJ databases">
        <authorList>
            <person name="Kucharzyk K."/>
            <person name="Murdoch R.W."/>
            <person name="Higgins S."/>
            <person name="Loffler F."/>
        </authorList>
    </citation>
    <scope>NUCLEOTIDE SEQUENCE</scope>
</reference>
<dbReference type="EC" id="2.7.1.71" evidence="3"/>